<dbReference type="OrthoDB" id="5189031at2"/>
<protein>
    <submittedName>
        <fullName evidence="2">Uncharacterized protein</fullName>
    </submittedName>
</protein>
<dbReference type="InterPro" id="IPR038330">
    <property type="entry name" value="TspO/MBR-related_sf"/>
</dbReference>
<evidence type="ECO:0000313" key="3">
    <source>
        <dbReference type="Proteomes" id="UP000244880"/>
    </source>
</evidence>
<dbReference type="Proteomes" id="UP000244880">
    <property type="component" value="Unassembled WGS sequence"/>
</dbReference>
<dbReference type="RefSeq" id="WP_108830061.1">
    <property type="nucleotide sequence ID" value="NZ_OMOR01000001.1"/>
</dbReference>
<feature type="transmembrane region" description="Helical" evidence="1">
    <location>
        <begin position="135"/>
        <end position="158"/>
    </location>
</feature>
<feature type="transmembrane region" description="Helical" evidence="1">
    <location>
        <begin position="211"/>
        <end position="228"/>
    </location>
</feature>
<organism evidence="2 3">
    <name type="scientific">Ascidiaceihabitans donghaensis</name>
    <dbReference type="NCBI Taxonomy" id="1510460"/>
    <lineage>
        <taxon>Bacteria</taxon>
        <taxon>Pseudomonadati</taxon>
        <taxon>Pseudomonadota</taxon>
        <taxon>Alphaproteobacteria</taxon>
        <taxon>Rhodobacterales</taxon>
        <taxon>Paracoccaceae</taxon>
        <taxon>Ascidiaceihabitans</taxon>
    </lineage>
</organism>
<name>A0A2R8BCM9_9RHOB</name>
<evidence type="ECO:0000313" key="2">
    <source>
        <dbReference type="EMBL" id="SPH20799.1"/>
    </source>
</evidence>
<feature type="transmembrane region" description="Helical" evidence="1">
    <location>
        <begin position="103"/>
        <end position="123"/>
    </location>
</feature>
<dbReference type="Gene3D" id="1.20.1260.100">
    <property type="entry name" value="TspO/MBR protein"/>
    <property type="match status" value="1"/>
</dbReference>
<dbReference type="EMBL" id="OMOR01000001">
    <property type="protein sequence ID" value="SPH20799.1"/>
    <property type="molecule type" value="Genomic_DNA"/>
</dbReference>
<proteinExistence type="predicted"/>
<dbReference type="AlphaFoldDB" id="A0A2R8BCM9"/>
<keyword evidence="3" id="KW-1185">Reference proteome</keyword>
<reference evidence="2 3" key="1">
    <citation type="submission" date="2018-03" db="EMBL/GenBank/DDBJ databases">
        <authorList>
            <person name="Keele B.F."/>
        </authorList>
    </citation>
    <scope>NUCLEOTIDE SEQUENCE [LARGE SCALE GENOMIC DNA]</scope>
    <source>
        <strain evidence="2 3">CECT 8599</strain>
    </source>
</reference>
<accession>A0A2R8BCM9</accession>
<evidence type="ECO:0000256" key="1">
    <source>
        <dbReference type="SAM" id="Phobius"/>
    </source>
</evidence>
<keyword evidence="1" id="KW-1133">Transmembrane helix</keyword>
<keyword evidence="1" id="KW-0472">Membrane</keyword>
<feature type="transmembrane region" description="Helical" evidence="1">
    <location>
        <begin position="76"/>
        <end position="97"/>
    </location>
</feature>
<gene>
    <name evidence="2" type="ORF">ASD8599_01540</name>
</gene>
<feature type="transmembrane region" description="Helical" evidence="1">
    <location>
        <begin position="7"/>
        <end position="27"/>
    </location>
</feature>
<sequence length="234" mass="25206">MPRRNAILVYLLTLAFALSPFWVPGFGGFDPDRFPVPQNDPPVQPEGYAFAIWGVIYLWLLAGAAYGVWRYHDDPAWGAMRPALAVSMGVGAAWLPVAIRSPIWATVLIWVMLVSALVALWRSPRDQAFWASWPVGLYAGWLSAASFVALGLVAAGYGFTTQSIAAWVCIGLASVLAFVVQWRLARAPTYGIAVAWGLVAVAVQNDFTFDSVAVLALLGAAALILPIVRACRAS</sequence>
<feature type="transmembrane region" description="Helical" evidence="1">
    <location>
        <begin position="187"/>
        <end position="205"/>
    </location>
</feature>
<feature type="transmembrane region" description="Helical" evidence="1">
    <location>
        <begin position="164"/>
        <end position="180"/>
    </location>
</feature>
<feature type="transmembrane region" description="Helical" evidence="1">
    <location>
        <begin position="47"/>
        <end position="69"/>
    </location>
</feature>
<keyword evidence="1" id="KW-0812">Transmembrane</keyword>